<dbReference type="EMBL" id="JAACXV010008541">
    <property type="protein sequence ID" value="KAF7275994.1"/>
    <property type="molecule type" value="Genomic_DNA"/>
</dbReference>
<dbReference type="GO" id="GO:0015190">
    <property type="term" value="F:L-leucine transmembrane transporter activity"/>
    <property type="evidence" value="ECO:0007669"/>
    <property type="project" value="TreeGrafter"/>
</dbReference>
<dbReference type="InterPro" id="IPR001123">
    <property type="entry name" value="LeuE-type"/>
</dbReference>
<dbReference type="GO" id="GO:0005886">
    <property type="term" value="C:plasma membrane"/>
    <property type="evidence" value="ECO:0007669"/>
    <property type="project" value="UniProtKB-SubCell"/>
</dbReference>
<dbReference type="NCBIfam" id="NF008201">
    <property type="entry name" value="PRK10958.1"/>
    <property type="match status" value="1"/>
</dbReference>
<evidence type="ECO:0000313" key="7">
    <source>
        <dbReference type="EMBL" id="KAF7275994.1"/>
    </source>
</evidence>
<accession>A0A834I8P9</accession>
<reference evidence="7" key="1">
    <citation type="submission" date="2020-08" db="EMBL/GenBank/DDBJ databases">
        <title>Genome sequencing and assembly of the red palm weevil Rhynchophorus ferrugineus.</title>
        <authorList>
            <person name="Dias G.B."/>
            <person name="Bergman C.M."/>
            <person name="Manee M."/>
        </authorList>
    </citation>
    <scope>NUCLEOTIDE SEQUENCE</scope>
    <source>
        <strain evidence="7">AA-2017</strain>
        <tissue evidence="7">Whole larva</tissue>
    </source>
</reference>
<evidence type="ECO:0000256" key="3">
    <source>
        <dbReference type="ARBA" id="ARBA00022692"/>
    </source>
</evidence>
<feature type="transmembrane region" description="Helical" evidence="6">
    <location>
        <begin position="81"/>
        <end position="101"/>
    </location>
</feature>
<evidence type="ECO:0000256" key="5">
    <source>
        <dbReference type="ARBA" id="ARBA00023136"/>
    </source>
</evidence>
<keyword evidence="4 6" id="KW-1133">Transmembrane helix</keyword>
<dbReference type="Proteomes" id="UP000625711">
    <property type="component" value="Unassembled WGS sequence"/>
</dbReference>
<proteinExistence type="predicted"/>
<dbReference type="PANTHER" id="PTHR30086:SF15">
    <property type="entry name" value="LEUCINE EFFLUX PROTEIN"/>
    <property type="match status" value="1"/>
</dbReference>
<keyword evidence="2" id="KW-1003">Cell membrane</keyword>
<dbReference type="PANTHER" id="PTHR30086">
    <property type="entry name" value="ARGININE EXPORTER PROTEIN ARGO"/>
    <property type="match status" value="1"/>
</dbReference>
<name>A0A834I8P9_RHYFE</name>
<comment type="caution">
    <text evidence="7">The sequence shown here is derived from an EMBL/GenBank/DDBJ whole genome shotgun (WGS) entry which is preliminary data.</text>
</comment>
<organism evidence="7 8">
    <name type="scientific">Rhynchophorus ferrugineus</name>
    <name type="common">Red palm weevil</name>
    <name type="synonym">Curculio ferrugineus</name>
    <dbReference type="NCBI Taxonomy" id="354439"/>
    <lineage>
        <taxon>Eukaryota</taxon>
        <taxon>Metazoa</taxon>
        <taxon>Ecdysozoa</taxon>
        <taxon>Arthropoda</taxon>
        <taxon>Hexapoda</taxon>
        <taxon>Insecta</taxon>
        <taxon>Pterygota</taxon>
        <taxon>Neoptera</taxon>
        <taxon>Endopterygota</taxon>
        <taxon>Coleoptera</taxon>
        <taxon>Polyphaga</taxon>
        <taxon>Cucujiformia</taxon>
        <taxon>Curculionidae</taxon>
        <taxon>Dryophthorinae</taxon>
        <taxon>Rhynchophorus</taxon>
    </lineage>
</organism>
<keyword evidence="8" id="KW-1185">Reference proteome</keyword>
<gene>
    <name evidence="7" type="ORF">GWI33_011029</name>
</gene>
<dbReference type="Pfam" id="PF01810">
    <property type="entry name" value="LysE"/>
    <property type="match status" value="1"/>
</dbReference>
<feature type="transmembrane region" description="Helical" evidence="6">
    <location>
        <begin position="141"/>
        <end position="164"/>
    </location>
</feature>
<dbReference type="GO" id="GO:0015820">
    <property type="term" value="P:L-leucine transport"/>
    <property type="evidence" value="ECO:0007669"/>
    <property type="project" value="TreeGrafter"/>
</dbReference>
<evidence type="ECO:0000256" key="1">
    <source>
        <dbReference type="ARBA" id="ARBA00004651"/>
    </source>
</evidence>
<feature type="transmembrane region" description="Helical" evidence="6">
    <location>
        <begin position="107"/>
        <end position="129"/>
    </location>
</feature>
<evidence type="ECO:0000256" key="6">
    <source>
        <dbReference type="SAM" id="Phobius"/>
    </source>
</evidence>
<evidence type="ECO:0000256" key="4">
    <source>
        <dbReference type="ARBA" id="ARBA00022989"/>
    </source>
</evidence>
<dbReference type="OrthoDB" id="10210738at2759"/>
<comment type="subcellular location">
    <subcellularLocation>
        <location evidence="1">Cell membrane</location>
        <topology evidence="1">Multi-pass membrane protein</topology>
    </subcellularLocation>
</comment>
<evidence type="ECO:0000313" key="8">
    <source>
        <dbReference type="Proteomes" id="UP000625711"/>
    </source>
</evidence>
<keyword evidence="3 6" id="KW-0812">Transmembrane</keyword>
<feature type="transmembrane region" description="Helical" evidence="6">
    <location>
        <begin position="30"/>
        <end position="48"/>
    </location>
</feature>
<protein>
    <submittedName>
        <fullName evidence="7">Uncharacterized protein</fullName>
    </submittedName>
</protein>
<dbReference type="AlphaFoldDB" id="A0A834I8P9"/>
<keyword evidence="5 6" id="KW-0472">Membrane</keyword>
<evidence type="ECO:0000256" key="2">
    <source>
        <dbReference type="ARBA" id="ARBA00022475"/>
    </source>
</evidence>
<sequence length="167" mass="18452">MGDTILMLCAVIGAASLLKAVPMLFTLLKVAGAIYLGWLGLQLLKAAYQRWQIRLQIEPVNINTHTIAQNFFRRAMGISLLNPKAILFFMSFFIQFVDAAYPYPSLSFLILGILLQMCSLSYLSSLIYAGANLAKFFQHHIIVTTLGVASVGLLFIGFALKLLFSSL</sequence>